<evidence type="ECO:0000256" key="1">
    <source>
        <dbReference type="SAM" id="MobiDB-lite"/>
    </source>
</evidence>
<feature type="region of interest" description="Disordered" evidence="1">
    <location>
        <begin position="103"/>
        <end position="136"/>
    </location>
</feature>
<name>A0A371B7P3_9BRAD</name>
<dbReference type="RefSeq" id="WP_115515659.1">
    <property type="nucleotide sequence ID" value="NZ_QRGO01000001.1"/>
</dbReference>
<protein>
    <submittedName>
        <fullName evidence="3">Uncharacterized protein</fullName>
    </submittedName>
</protein>
<reference evidence="4" key="1">
    <citation type="submission" date="2018-08" db="EMBL/GenBank/DDBJ databases">
        <authorList>
            <person name="Kim S.-J."/>
            <person name="Jung G.-Y."/>
        </authorList>
    </citation>
    <scope>NUCLEOTIDE SEQUENCE [LARGE SCALE GENOMIC DNA]</scope>
    <source>
        <strain evidence="4">GY_H</strain>
    </source>
</reference>
<feature type="signal peptide" evidence="2">
    <location>
        <begin position="1"/>
        <end position="21"/>
    </location>
</feature>
<evidence type="ECO:0000256" key="2">
    <source>
        <dbReference type="SAM" id="SignalP"/>
    </source>
</evidence>
<dbReference type="OrthoDB" id="7870871at2"/>
<proteinExistence type="predicted"/>
<sequence length="168" mass="18390">MRTAFRALAISVALGAGTVFAQEPLKEPPKEPPSAEAPKDLMPHGAGRFSFAPAEGGYLRLDSATGQVSFCSLGSAGWTCQLAPDDRAALDAEIARLQSEIEKLKSGTANAEPPRPKAELTPRSGNDDSRLRFPTRDEMERARAAVERAWRHFVDMVYDFQKDVMKKD</sequence>
<keyword evidence="4" id="KW-1185">Reference proteome</keyword>
<dbReference type="Proteomes" id="UP000263993">
    <property type="component" value="Unassembled WGS sequence"/>
</dbReference>
<feature type="region of interest" description="Disordered" evidence="1">
    <location>
        <begin position="22"/>
        <end position="47"/>
    </location>
</feature>
<accession>A0A371B7P3</accession>
<evidence type="ECO:0000313" key="3">
    <source>
        <dbReference type="EMBL" id="RDV03635.1"/>
    </source>
</evidence>
<gene>
    <name evidence="3" type="ORF">DXH78_02955</name>
</gene>
<dbReference type="AlphaFoldDB" id="A0A371B7P3"/>
<feature type="compositionally biased region" description="Basic and acidic residues" evidence="1">
    <location>
        <begin position="114"/>
        <end position="136"/>
    </location>
</feature>
<comment type="caution">
    <text evidence="3">The sequence shown here is derived from an EMBL/GenBank/DDBJ whole genome shotgun (WGS) entry which is preliminary data.</text>
</comment>
<organism evidence="3 4">
    <name type="scientific">Undibacter mobilis</name>
    <dbReference type="NCBI Taxonomy" id="2292256"/>
    <lineage>
        <taxon>Bacteria</taxon>
        <taxon>Pseudomonadati</taxon>
        <taxon>Pseudomonadota</taxon>
        <taxon>Alphaproteobacteria</taxon>
        <taxon>Hyphomicrobiales</taxon>
        <taxon>Nitrobacteraceae</taxon>
        <taxon>Undibacter</taxon>
    </lineage>
</organism>
<evidence type="ECO:0000313" key="4">
    <source>
        <dbReference type="Proteomes" id="UP000263993"/>
    </source>
</evidence>
<keyword evidence="2" id="KW-0732">Signal</keyword>
<feature type="chain" id="PRO_5016613036" evidence="2">
    <location>
        <begin position="22"/>
        <end position="168"/>
    </location>
</feature>
<dbReference type="EMBL" id="QRGO01000001">
    <property type="protein sequence ID" value="RDV03635.1"/>
    <property type="molecule type" value="Genomic_DNA"/>
</dbReference>